<accession>A0A401LD83</accession>
<evidence type="ECO:0000313" key="7">
    <source>
        <dbReference type="Proteomes" id="UP000287361"/>
    </source>
</evidence>
<dbReference type="SMART" id="SM00487">
    <property type="entry name" value="DEXDc"/>
    <property type="match status" value="1"/>
</dbReference>
<evidence type="ECO:0000256" key="3">
    <source>
        <dbReference type="ARBA" id="ARBA00022806"/>
    </source>
</evidence>
<dbReference type="AlphaFoldDB" id="A0A401LD83"/>
<dbReference type="PANTHER" id="PTHR47961:SF6">
    <property type="entry name" value="DNA-DIRECTED DNA POLYMERASE"/>
    <property type="match status" value="1"/>
</dbReference>
<dbReference type="PROSITE" id="PS51194">
    <property type="entry name" value="HELICASE_CTER"/>
    <property type="match status" value="1"/>
</dbReference>
<organism evidence="6 7">
    <name type="scientific">Anaerotignum faecicola</name>
    <dbReference type="NCBI Taxonomy" id="2358141"/>
    <lineage>
        <taxon>Bacteria</taxon>
        <taxon>Bacillati</taxon>
        <taxon>Bacillota</taxon>
        <taxon>Clostridia</taxon>
        <taxon>Lachnospirales</taxon>
        <taxon>Anaerotignaceae</taxon>
        <taxon>Anaerotignum</taxon>
    </lineage>
</organism>
<dbReference type="GO" id="GO:0003676">
    <property type="term" value="F:nucleic acid binding"/>
    <property type="evidence" value="ECO:0007669"/>
    <property type="project" value="InterPro"/>
</dbReference>
<name>A0A401LD83_9FIRM</name>
<dbReference type="GO" id="GO:0004386">
    <property type="term" value="F:helicase activity"/>
    <property type="evidence" value="ECO:0007669"/>
    <property type="project" value="UniProtKB-KW"/>
</dbReference>
<dbReference type="Proteomes" id="UP000287361">
    <property type="component" value="Unassembled WGS sequence"/>
</dbReference>
<sequence length="868" mass="100560">MNDTTGTLGHAIFTGLEKNEYLNEIYDALLHNDFLRLFRIDDIAQKEVDTEDALRFADLLSKSVNTEQSERHRSLAQEIITLLNALNPDDEEIQYVMGAVLSSTSNYLGLQHSVPDFQENNVLDRLSDEINRDYLRIPSQQDGYFLRSQKAVYDHMTEDDYFSYSGPTSMGKSFVMRTFIRERIKISPDCNFAILVPTKALINEVSKEIADNLGELLRQHDYRIITSAGAMILQEKNEHRYVFVMTPERMMYQLIGFKDIPIHYLFIDEAQNISEKEGRSAFYYQVVGMLNRSEERPHMIFASPHIPNPDIYLELIPRDVQGGRSEMTSLFTPVSQEKFLIDLQERKLGYYNGLTEELHAIHSFEPDRDFQSFLSELGEGKKNLIYCNAKAKVVKFAREYAEKLQPLDDPDLIALADEIREQVHEDYYLAGTVEKGVAYHVGYLPTSIRLRIEELFRKRDGGIHTIFCTSTLLEGVNLPADNLFITDHKNGSYPMSAVEFRNLIGRVGRIQYTLYGNVFLVCLEDDNKTKPENYVTLLRKDVEPQTLSIVSISDKEKEYVLECLRQGKTKLEKLNGQTIEQFSLMRKAANILLREIMLDRRGRVRREFEENMTENDPVLIKEMFTGRKNEPDDDINVSVDQIDKVVSAIEGGLDYPKVNIYGYVGFQPTLEFLEGLCDAFDWETYESSTLGRVNKEGKHSNLRFYATLLTQWLTGNGIKYMIDQAISYKQGKNIYVNGESKLFDDGEEHRNKVIEDTLNNVNDIILFRLSNYFMRFSTELKKYHHRDFLTNDWYEYVEYGTTNKVCILLQKNGFSPETATYIQKHEDIYIVRTDEGVKVSLSLLQCERISVREETRTVHNNMPELFDE</sequence>
<dbReference type="InterPro" id="IPR050474">
    <property type="entry name" value="Hel308_SKI2-like"/>
</dbReference>
<dbReference type="EMBL" id="BHVZ01000002">
    <property type="protein sequence ID" value="GCB29478.1"/>
    <property type="molecule type" value="Genomic_DNA"/>
</dbReference>
<dbReference type="GO" id="GO:0005524">
    <property type="term" value="F:ATP binding"/>
    <property type="evidence" value="ECO:0007669"/>
    <property type="project" value="UniProtKB-KW"/>
</dbReference>
<dbReference type="OrthoDB" id="9815222at2"/>
<dbReference type="Pfam" id="PF00270">
    <property type="entry name" value="DEAD"/>
    <property type="match status" value="1"/>
</dbReference>
<dbReference type="GO" id="GO:0016787">
    <property type="term" value="F:hydrolase activity"/>
    <property type="evidence" value="ECO:0007669"/>
    <property type="project" value="UniProtKB-KW"/>
</dbReference>
<evidence type="ECO:0000313" key="6">
    <source>
        <dbReference type="EMBL" id="GCB29478.1"/>
    </source>
</evidence>
<evidence type="ECO:0000256" key="4">
    <source>
        <dbReference type="ARBA" id="ARBA00022840"/>
    </source>
</evidence>
<dbReference type="InterPro" id="IPR001650">
    <property type="entry name" value="Helicase_C-like"/>
</dbReference>
<keyword evidence="1" id="KW-0547">Nucleotide-binding</keyword>
<comment type="caution">
    <text evidence="6">The sequence shown here is derived from an EMBL/GenBank/DDBJ whole genome shotgun (WGS) entry which is preliminary data.</text>
</comment>
<protein>
    <submittedName>
        <fullName evidence="6">DEAD/DEAH box helicase</fullName>
    </submittedName>
</protein>
<keyword evidence="2" id="KW-0378">Hydrolase</keyword>
<keyword evidence="3 6" id="KW-0347">Helicase</keyword>
<feature type="domain" description="Helicase C-terminal" evidence="5">
    <location>
        <begin position="369"/>
        <end position="553"/>
    </location>
</feature>
<evidence type="ECO:0000259" key="5">
    <source>
        <dbReference type="PROSITE" id="PS51194"/>
    </source>
</evidence>
<keyword evidence="7" id="KW-1185">Reference proteome</keyword>
<dbReference type="PANTHER" id="PTHR47961">
    <property type="entry name" value="DNA POLYMERASE THETA, PUTATIVE (AFU_ORTHOLOGUE AFUA_1G05260)-RELATED"/>
    <property type="match status" value="1"/>
</dbReference>
<evidence type="ECO:0000256" key="2">
    <source>
        <dbReference type="ARBA" id="ARBA00022801"/>
    </source>
</evidence>
<dbReference type="InterPro" id="IPR014001">
    <property type="entry name" value="Helicase_ATP-bd"/>
</dbReference>
<proteinExistence type="predicted"/>
<dbReference type="SMART" id="SM00490">
    <property type="entry name" value="HELICc"/>
    <property type="match status" value="1"/>
</dbReference>
<dbReference type="Gene3D" id="3.40.50.300">
    <property type="entry name" value="P-loop containing nucleotide triphosphate hydrolases"/>
    <property type="match status" value="2"/>
</dbReference>
<dbReference type="InterPro" id="IPR027417">
    <property type="entry name" value="P-loop_NTPase"/>
</dbReference>
<dbReference type="InterPro" id="IPR011545">
    <property type="entry name" value="DEAD/DEAH_box_helicase_dom"/>
</dbReference>
<evidence type="ECO:0000256" key="1">
    <source>
        <dbReference type="ARBA" id="ARBA00022741"/>
    </source>
</evidence>
<reference evidence="6 7" key="1">
    <citation type="submission" date="2018-10" db="EMBL/GenBank/DDBJ databases">
        <title>Draft Genome Sequence of Anaerotignum sp. KCTC 15736.</title>
        <authorList>
            <person name="Choi S.H."/>
            <person name="Kim J.S."/>
            <person name="Kang S.W."/>
            <person name="Lee J.S."/>
            <person name="Park S.H."/>
        </authorList>
    </citation>
    <scope>NUCLEOTIDE SEQUENCE [LARGE SCALE GENOMIC DNA]</scope>
    <source>
        <strain evidence="6 7">KCTC 15736</strain>
    </source>
</reference>
<gene>
    <name evidence="6" type="ORF">KGMB03357_11390</name>
</gene>
<keyword evidence="4" id="KW-0067">ATP-binding</keyword>
<dbReference type="SUPFAM" id="SSF52540">
    <property type="entry name" value="P-loop containing nucleoside triphosphate hydrolases"/>
    <property type="match status" value="2"/>
</dbReference>